<feature type="region of interest" description="Disordered" evidence="5">
    <location>
        <begin position="335"/>
        <end position="369"/>
    </location>
</feature>
<dbReference type="SUPFAM" id="SSF46785">
    <property type="entry name" value="Winged helix' DNA-binding domain"/>
    <property type="match status" value="1"/>
</dbReference>
<evidence type="ECO:0000256" key="5">
    <source>
        <dbReference type="SAM" id="MobiDB-lite"/>
    </source>
</evidence>
<evidence type="ECO:0000259" key="6">
    <source>
        <dbReference type="PROSITE" id="PS50931"/>
    </source>
</evidence>
<dbReference type="AlphaFoldDB" id="A0A1I5ZG76"/>
<organism evidence="7 8">
    <name type="scientific">Amycolatopsis arida</name>
    <dbReference type="NCBI Taxonomy" id="587909"/>
    <lineage>
        <taxon>Bacteria</taxon>
        <taxon>Bacillati</taxon>
        <taxon>Actinomycetota</taxon>
        <taxon>Actinomycetes</taxon>
        <taxon>Pseudonocardiales</taxon>
        <taxon>Pseudonocardiaceae</taxon>
        <taxon>Amycolatopsis</taxon>
    </lineage>
</organism>
<protein>
    <submittedName>
        <fullName evidence="7">DNA-binding transcriptional regulator, LysR family</fullName>
    </submittedName>
</protein>
<dbReference type="Gene3D" id="3.40.190.10">
    <property type="entry name" value="Periplasmic binding protein-like II"/>
    <property type="match status" value="2"/>
</dbReference>
<proteinExistence type="inferred from homology"/>
<gene>
    <name evidence="7" type="ORF">SAMN05421810_109171</name>
</gene>
<dbReference type="PANTHER" id="PTHR30346:SF30">
    <property type="entry name" value="SMALL NEUTRAL PROTEASE REGULATORY PROTEIN"/>
    <property type="match status" value="1"/>
</dbReference>
<dbReference type="Gene3D" id="1.10.10.10">
    <property type="entry name" value="Winged helix-like DNA-binding domain superfamily/Winged helix DNA-binding domain"/>
    <property type="match status" value="1"/>
</dbReference>
<dbReference type="InterPro" id="IPR005119">
    <property type="entry name" value="LysR_subst-bd"/>
</dbReference>
<accession>A0A1I5ZG76</accession>
<reference evidence="8" key="1">
    <citation type="submission" date="2016-10" db="EMBL/GenBank/DDBJ databases">
        <authorList>
            <person name="Varghese N."/>
            <person name="Submissions S."/>
        </authorList>
    </citation>
    <scope>NUCLEOTIDE SEQUENCE [LARGE SCALE GENOMIC DNA]</scope>
    <source>
        <strain evidence="8">CGMCC 4.5579</strain>
    </source>
</reference>
<keyword evidence="8" id="KW-1185">Reference proteome</keyword>
<evidence type="ECO:0000256" key="2">
    <source>
        <dbReference type="ARBA" id="ARBA00023015"/>
    </source>
</evidence>
<dbReference type="STRING" id="587909.SAMN05421810_109171"/>
<feature type="domain" description="HTH lysR-type" evidence="6">
    <location>
        <begin position="21"/>
        <end position="78"/>
    </location>
</feature>
<dbReference type="InterPro" id="IPR036388">
    <property type="entry name" value="WH-like_DNA-bd_sf"/>
</dbReference>
<dbReference type="GO" id="GO:0032993">
    <property type="term" value="C:protein-DNA complex"/>
    <property type="evidence" value="ECO:0007669"/>
    <property type="project" value="TreeGrafter"/>
</dbReference>
<sequence length="369" mass="39581">MTTFGGLWDTTDGHKVGVMEVELRHLRVICRIAEAGSITRAAASLGTSQPALTTTLQRIERALGGRLFCRTRNGIMPTAFGDCVLLRARTVLAATDELHHAVGGWLADCSARSVGLGGIPGSVVIELAARLGPLVPEATLSVTTDYFPRRLLDSLETGRLDAAVIVDYPNHHAEPPPGVLVRPLATEPVFVALAADHHLAARQELDLAELADEPWVLGPSDGAGWPECFHSACLLAGFSPRIAHRIADLRPLQDIIATGRAISPCQATFTPAPGVIVRPLVGDPVWMRYLIAWHTRGSFGAHATTLVTEAAAAYRADIARSPHYRTWLASRTAATDGRAGDHDRWRVGRSPQPVVHRTSQHVAGHNASC</sequence>
<evidence type="ECO:0000313" key="7">
    <source>
        <dbReference type="EMBL" id="SFQ55430.1"/>
    </source>
</evidence>
<dbReference type="SUPFAM" id="SSF53850">
    <property type="entry name" value="Periplasmic binding protein-like II"/>
    <property type="match status" value="1"/>
</dbReference>
<dbReference type="InterPro" id="IPR036390">
    <property type="entry name" value="WH_DNA-bd_sf"/>
</dbReference>
<name>A0A1I5ZG76_9PSEU</name>
<keyword evidence="3 7" id="KW-0238">DNA-binding</keyword>
<dbReference type="PRINTS" id="PR00039">
    <property type="entry name" value="HTHLYSR"/>
</dbReference>
<evidence type="ECO:0000256" key="3">
    <source>
        <dbReference type="ARBA" id="ARBA00023125"/>
    </source>
</evidence>
<evidence type="ECO:0000256" key="1">
    <source>
        <dbReference type="ARBA" id="ARBA00009437"/>
    </source>
</evidence>
<dbReference type="PROSITE" id="PS50931">
    <property type="entry name" value="HTH_LYSR"/>
    <property type="match status" value="1"/>
</dbReference>
<dbReference type="GO" id="GO:0003677">
    <property type="term" value="F:DNA binding"/>
    <property type="evidence" value="ECO:0007669"/>
    <property type="project" value="UniProtKB-KW"/>
</dbReference>
<keyword evidence="4" id="KW-0804">Transcription</keyword>
<dbReference type="Pfam" id="PF00126">
    <property type="entry name" value="HTH_1"/>
    <property type="match status" value="1"/>
</dbReference>
<dbReference type="GO" id="GO:0003700">
    <property type="term" value="F:DNA-binding transcription factor activity"/>
    <property type="evidence" value="ECO:0007669"/>
    <property type="project" value="InterPro"/>
</dbReference>
<dbReference type="PANTHER" id="PTHR30346">
    <property type="entry name" value="TRANSCRIPTIONAL DUAL REGULATOR HCAR-RELATED"/>
    <property type="match status" value="1"/>
</dbReference>
<dbReference type="Pfam" id="PF03466">
    <property type="entry name" value="LysR_substrate"/>
    <property type="match status" value="1"/>
</dbReference>
<comment type="similarity">
    <text evidence="1">Belongs to the LysR transcriptional regulatory family.</text>
</comment>
<dbReference type="InterPro" id="IPR000847">
    <property type="entry name" value="LysR_HTH_N"/>
</dbReference>
<evidence type="ECO:0000256" key="4">
    <source>
        <dbReference type="ARBA" id="ARBA00023163"/>
    </source>
</evidence>
<dbReference type="EMBL" id="FOWW01000009">
    <property type="protein sequence ID" value="SFQ55430.1"/>
    <property type="molecule type" value="Genomic_DNA"/>
</dbReference>
<evidence type="ECO:0000313" key="8">
    <source>
        <dbReference type="Proteomes" id="UP000198727"/>
    </source>
</evidence>
<keyword evidence="2" id="KW-0805">Transcription regulation</keyword>
<dbReference type="Proteomes" id="UP000198727">
    <property type="component" value="Unassembled WGS sequence"/>
</dbReference>